<dbReference type="InterPro" id="IPR011060">
    <property type="entry name" value="RibuloseP-bd_barrel"/>
</dbReference>
<protein>
    <recommendedName>
        <fullName evidence="11">Imidazole glycerol phosphate synthase subunit HisF</fullName>
        <ecNumber evidence="11">4.3.2.10</ecNumber>
    </recommendedName>
    <alternativeName>
        <fullName evidence="11">IGP synthase cyclase subunit</fullName>
    </alternativeName>
    <alternativeName>
        <fullName evidence="11">IGP synthase subunit HisF</fullName>
    </alternativeName>
    <alternativeName>
        <fullName evidence="11">ImGP synthase subunit HisF</fullName>
        <shortName evidence="11">IGPS subunit HisF</shortName>
    </alternativeName>
</protein>
<dbReference type="FunFam" id="3.20.20.70:FF:000006">
    <property type="entry name" value="Imidazole glycerol phosphate synthase subunit HisF"/>
    <property type="match status" value="1"/>
</dbReference>
<evidence type="ECO:0000256" key="12">
    <source>
        <dbReference type="RuleBase" id="RU003657"/>
    </source>
</evidence>
<dbReference type="EC" id="4.3.2.10" evidence="11"/>
<evidence type="ECO:0000313" key="13">
    <source>
        <dbReference type="EMBL" id="OHW62248.1"/>
    </source>
</evidence>
<dbReference type="EMBL" id="MKIE01000004">
    <property type="protein sequence ID" value="OHW62248.1"/>
    <property type="molecule type" value="Genomic_DNA"/>
</dbReference>
<evidence type="ECO:0000256" key="3">
    <source>
        <dbReference type="ARBA" id="ARBA00009667"/>
    </source>
</evidence>
<comment type="caution">
    <text evidence="13">The sequence shown here is derived from an EMBL/GenBank/DDBJ whole genome shotgun (WGS) entry which is preliminary data.</text>
</comment>
<keyword evidence="5 11" id="KW-0963">Cytoplasm</keyword>
<dbReference type="Pfam" id="PF00977">
    <property type="entry name" value="His_biosynth"/>
    <property type="match status" value="1"/>
</dbReference>
<evidence type="ECO:0000256" key="10">
    <source>
        <dbReference type="ARBA" id="ARBA00047838"/>
    </source>
</evidence>
<sequence>MLTKRIVPCLDVRDGKVVKGTKFKDIREVDDPVELAKYYNEQGADELVFYDITASHEKRGIMLDIVERTAKEVFIPFTVGGGVNSVEDFTAILRAGADKISVNSSAVKNPELIREAALKFGAQCVVLSIDAKEVAENKWNVFINGGRLDTGLDAVEWAVKGVELGAGELVLNSINTDGVKGGYDVALMKAVAEKVNVPIIASGGAGTREHFAEVLSDGGADAALAASVFHFKEIMIPELKDYLIAEGIPMRKD</sequence>
<dbReference type="GO" id="GO:0005737">
    <property type="term" value="C:cytoplasm"/>
    <property type="evidence" value="ECO:0007669"/>
    <property type="project" value="UniProtKB-SubCell"/>
</dbReference>
<evidence type="ECO:0000256" key="7">
    <source>
        <dbReference type="ARBA" id="ARBA00023102"/>
    </source>
</evidence>
<keyword evidence="8 11" id="KW-0456">Lyase</keyword>
<comment type="subcellular location">
    <subcellularLocation>
        <location evidence="1 11">Cytoplasm</location>
    </subcellularLocation>
</comment>
<dbReference type="AlphaFoldDB" id="A0A1S1V6J4"/>
<comment type="catalytic activity">
    <reaction evidence="10 11">
        <text>5-[(5-phospho-1-deoxy-D-ribulos-1-ylimino)methylamino]-1-(5-phospho-beta-D-ribosyl)imidazole-4-carboxamide + L-glutamine = D-erythro-1-(imidazol-4-yl)glycerol 3-phosphate + 5-amino-1-(5-phospho-beta-D-ribosyl)imidazole-4-carboxamide + L-glutamate + H(+)</text>
        <dbReference type="Rhea" id="RHEA:24793"/>
        <dbReference type="ChEBI" id="CHEBI:15378"/>
        <dbReference type="ChEBI" id="CHEBI:29985"/>
        <dbReference type="ChEBI" id="CHEBI:58278"/>
        <dbReference type="ChEBI" id="CHEBI:58359"/>
        <dbReference type="ChEBI" id="CHEBI:58475"/>
        <dbReference type="ChEBI" id="CHEBI:58525"/>
        <dbReference type="EC" id="4.3.2.10"/>
    </reaction>
</comment>
<gene>
    <name evidence="11 13" type="primary">hisF</name>
    <name evidence="13" type="ORF">EUAN_13180</name>
</gene>
<dbReference type="GO" id="GO:0016829">
    <property type="term" value="F:lyase activity"/>
    <property type="evidence" value="ECO:0007669"/>
    <property type="project" value="UniProtKB-KW"/>
</dbReference>
<evidence type="ECO:0000256" key="6">
    <source>
        <dbReference type="ARBA" id="ARBA00022605"/>
    </source>
</evidence>
<dbReference type="NCBIfam" id="TIGR00735">
    <property type="entry name" value="hisF"/>
    <property type="match status" value="1"/>
</dbReference>
<dbReference type="InterPro" id="IPR013785">
    <property type="entry name" value="Aldolase_TIM"/>
</dbReference>
<dbReference type="Proteomes" id="UP000180254">
    <property type="component" value="Unassembled WGS sequence"/>
</dbReference>
<keyword evidence="6 11" id="KW-0028">Amino-acid biosynthesis</keyword>
<dbReference type="RefSeq" id="WP_071062896.1">
    <property type="nucleotide sequence ID" value="NZ_MKIE01000004.1"/>
</dbReference>
<dbReference type="GO" id="GO:0000105">
    <property type="term" value="P:L-histidine biosynthetic process"/>
    <property type="evidence" value="ECO:0007669"/>
    <property type="project" value="UniProtKB-UniRule"/>
</dbReference>
<dbReference type="Gene3D" id="3.20.20.70">
    <property type="entry name" value="Aldolase class I"/>
    <property type="match status" value="1"/>
</dbReference>
<keyword evidence="14" id="KW-1185">Reference proteome</keyword>
<comment type="similarity">
    <text evidence="3 11 12">Belongs to the HisA/HisF family.</text>
</comment>
<evidence type="ECO:0000256" key="11">
    <source>
        <dbReference type="HAMAP-Rule" id="MF_01013"/>
    </source>
</evidence>
<dbReference type="PANTHER" id="PTHR21235">
    <property type="entry name" value="IMIDAZOLE GLYCEROL PHOSPHATE SYNTHASE SUBUNIT HISF/H IGP SYNTHASE SUBUNIT HISF/H"/>
    <property type="match status" value="1"/>
</dbReference>
<evidence type="ECO:0000256" key="2">
    <source>
        <dbReference type="ARBA" id="ARBA00005091"/>
    </source>
</evidence>
<dbReference type="InterPro" id="IPR004651">
    <property type="entry name" value="HisF"/>
</dbReference>
<dbReference type="InterPro" id="IPR006062">
    <property type="entry name" value="His_biosynth"/>
</dbReference>
<comment type="pathway">
    <text evidence="2 11">Amino-acid biosynthesis; L-histidine biosynthesis; L-histidine from 5-phospho-alpha-D-ribose 1-diphosphate: step 5/9.</text>
</comment>
<evidence type="ECO:0000256" key="9">
    <source>
        <dbReference type="ARBA" id="ARBA00025475"/>
    </source>
</evidence>
<feature type="active site" evidence="11">
    <location>
        <position position="11"/>
    </location>
</feature>
<dbReference type="CDD" id="cd04731">
    <property type="entry name" value="HisF"/>
    <property type="match status" value="1"/>
</dbReference>
<dbReference type="InterPro" id="IPR050064">
    <property type="entry name" value="IGPS_HisA/HisF"/>
</dbReference>
<dbReference type="GO" id="GO:0000107">
    <property type="term" value="F:imidazoleglycerol-phosphate synthase activity"/>
    <property type="evidence" value="ECO:0007669"/>
    <property type="project" value="UniProtKB-UniRule"/>
</dbReference>
<dbReference type="UniPathway" id="UPA00031">
    <property type="reaction ID" value="UER00010"/>
</dbReference>
<dbReference type="SUPFAM" id="SSF51366">
    <property type="entry name" value="Ribulose-phoshate binding barrel"/>
    <property type="match status" value="1"/>
</dbReference>
<feature type="active site" evidence="11">
    <location>
        <position position="130"/>
    </location>
</feature>
<evidence type="ECO:0000256" key="5">
    <source>
        <dbReference type="ARBA" id="ARBA00022490"/>
    </source>
</evidence>
<name>A0A1S1V6J4_9FIRM</name>
<accession>A0A1S1V6J4</accession>
<evidence type="ECO:0000256" key="8">
    <source>
        <dbReference type="ARBA" id="ARBA00023239"/>
    </source>
</evidence>
<evidence type="ECO:0000256" key="4">
    <source>
        <dbReference type="ARBA" id="ARBA00011152"/>
    </source>
</evidence>
<dbReference type="HAMAP" id="MF_01013">
    <property type="entry name" value="HisF"/>
    <property type="match status" value="1"/>
</dbReference>
<comment type="function">
    <text evidence="9 11">IGPS catalyzes the conversion of PRFAR and glutamine to IGP, AICAR and glutamate. The HisF subunit catalyzes the cyclization activity that produces IGP and AICAR from PRFAR using the ammonia provided by the HisH subunit.</text>
</comment>
<reference evidence="13 14" key="1">
    <citation type="submission" date="2016-09" db="EMBL/GenBank/DDBJ databases">
        <title>Genome sequence of Eubacterium angustum.</title>
        <authorList>
            <person name="Poehlein A."/>
            <person name="Daniel R."/>
        </authorList>
    </citation>
    <scope>NUCLEOTIDE SEQUENCE [LARGE SCALE GENOMIC DNA]</scope>
    <source>
        <strain evidence="13 14">DSM 1989</strain>
    </source>
</reference>
<keyword evidence="7 11" id="KW-0368">Histidine biosynthesis</keyword>
<evidence type="ECO:0000256" key="1">
    <source>
        <dbReference type="ARBA" id="ARBA00004496"/>
    </source>
</evidence>
<comment type="subunit">
    <text evidence="4 11">Heterodimer of HisH and HisF.</text>
</comment>
<dbReference type="PANTHER" id="PTHR21235:SF2">
    <property type="entry name" value="IMIDAZOLE GLYCEROL PHOSPHATE SYNTHASE HISHF"/>
    <property type="match status" value="1"/>
</dbReference>
<dbReference type="STRING" id="39480.EUAN_13180"/>
<dbReference type="OrthoDB" id="9781903at2"/>
<evidence type="ECO:0000313" key="14">
    <source>
        <dbReference type="Proteomes" id="UP000180254"/>
    </source>
</evidence>
<organism evidence="13 14">
    <name type="scientific">Andreesenia angusta</name>
    <dbReference type="NCBI Taxonomy" id="39480"/>
    <lineage>
        <taxon>Bacteria</taxon>
        <taxon>Bacillati</taxon>
        <taxon>Bacillota</taxon>
        <taxon>Tissierellia</taxon>
        <taxon>Tissierellales</taxon>
        <taxon>Gottschalkiaceae</taxon>
        <taxon>Andreesenia</taxon>
    </lineage>
</organism>
<proteinExistence type="inferred from homology"/>